<evidence type="ECO:0000256" key="7">
    <source>
        <dbReference type="ARBA" id="ARBA00022833"/>
    </source>
</evidence>
<accession>A0A075AU49</accession>
<feature type="binding site" evidence="10">
    <location>
        <position position="282"/>
    </location>
    <ligand>
        <name>Zn(2+)</name>
        <dbReference type="ChEBI" id="CHEBI:29105"/>
    </ligand>
</feature>
<dbReference type="FunFam" id="3.30.1600.10:FF:000013">
    <property type="entry name" value="NAD-dependent protein deacetylase sirtuin-1"/>
    <property type="match status" value="1"/>
</dbReference>
<keyword evidence="5" id="KW-0808">Transferase</keyword>
<keyword evidence="15" id="KW-1185">Reference proteome</keyword>
<dbReference type="Proteomes" id="UP000030755">
    <property type="component" value="Unassembled WGS sequence"/>
</dbReference>
<feature type="binding site" evidence="10">
    <location>
        <position position="279"/>
    </location>
    <ligand>
        <name>Zn(2+)</name>
        <dbReference type="ChEBI" id="CHEBI:29105"/>
    </ligand>
</feature>
<evidence type="ECO:0000256" key="12">
    <source>
        <dbReference type="SAM" id="MobiDB-lite"/>
    </source>
</evidence>
<dbReference type="InterPro" id="IPR026591">
    <property type="entry name" value="Sirtuin_cat_small_dom_sf"/>
</dbReference>
<evidence type="ECO:0000256" key="4">
    <source>
        <dbReference type="ARBA" id="ARBA00012928"/>
    </source>
</evidence>
<dbReference type="GO" id="GO:0070403">
    <property type="term" value="F:NAD+ binding"/>
    <property type="evidence" value="ECO:0007669"/>
    <property type="project" value="InterPro"/>
</dbReference>
<dbReference type="InterPro" id="IPR026590">
    <property type="entry name" value="Ssirtuin_cat_dom"/>
</dbReference>
<gene>
    <name evidence="14" type="ORF">O9G_000440</name>
</gene>
<evidence type="ECO:0000256" key="1">
    <source>
        <dbReference type="ARBA" id="ARBA00001947"/>
    </source>
</evidence>
<dbReference type="GO" id="GO:0016787">
    <property type="term" value="F:hydrolase activity"/>
    <property type="evidence" value="ECO:0007669"/>
    <property type="project" value="UniProtKB-KW"/>
</dbReference>
<dbReference type="AlphaFoldDB" id="A0A075AU49"/>
<dbReference type="Gene3D" id="3.30.1600.10">
    <property type="entry name" value="SIR2/SIRT2 'Small Domain"/>
    <property type="match status" value="1"/>
</dbReference>
<name>A0A075AU49_ROZAC</name>
<feature type="domain" description="Deacetylase sirtuin-type" evidence="13">
    <location>
        <begin position="145"/>
        <end position="400"/>
    </location>
</feature>
<comment type="subcellular location">
    <subcellularLocation>
        <location evidence="2">Nucleus</location>
    </subcellularLocation>
</comment>
<keyword evidence="9" id="KW-0539">Nucleus</keyword>
<evidence type="ECO:0000256" key="11">
    <source>
        <dbReference type="SAM" id="Coils"/>
    </source>
</evidence>
<comment type="cofactor">
    <cofactor evidence="1">
        <name>Zn(2+)</name>
        <dbReference type="ChEBI" id="CHEBI:29105"/>
    </cofactor>
</comment>
<feature type="region of interest" description="Disordered" evidence="12">
    <location>
        <begin position="461"/>
        <end position="500"/>
    </location>
</feature>
<keyword evidence="14" id="KW-0378">Hydrolase</keyword>
<keyword evidence="6 10" id="KW-0479">Metal-binding</keyword>
<feature type="compositionally biased region" description="Polar residues" evidence="12">
    <location>
        <begin position="471"/>
        <end position="489"/>
    </location>
</feature>
<dbReference type="PANTHER" id="PTHR11085:SF9">
    <property type="entry name" value="NAD-DEPENDENT PROTEIN DEACETYLASE SIRTUIN-1"/>
    <property type="match status" value="1"/>
</dbReference>
<evidence type="ECO:0000256" key="5">
    <source>
        <dbReference type="ARBA" id="ARBA00022679"/>
    </source>
</evidence>
<dbReference type="EMBL" id="KE561047">
    <property type="protein sequence ID" value="EPZ33665.1"/>
    <property type="molecule type" value="Genomic_DNA"/>
</dbReference>
<evidence type="ECO:0000313" key="14">
    <source>
        <dbReference type="EMBL" id="EPZ33665.1"/>
    </source>
</evidence>
<keyword evidence="8" id="KW-0520">NAD</keyword>
<dbReference type="GO" id="GO:0017136">
    <property type="term" value="F:histone deacetylase activity, NAD-dependent"/>
    <property type="evidence" value="ECO:0007669"/>
    <property type="project" value="TreeGrafter"/>
</dbReference>
<evidence type="ECO:0000256" key="8">
    <source>
        <dbReference type="ARBA" id="ARBA00023027"/>
    </source>
</evidence>
<keyword evidence="7 10" id="KW-0862">Zinc</keyword>
<keyword evidence="11" id="KW-0175">Coiled coil</keyword>
<dbReference type="CDD" id="cd01408">
    <property type="entry name" value="SIRT1"/>
    <property type="match status" value="1"/>
</dbReference>
<evidence type="ECO:0000256" key="6">
    <source>
        <dbReference type="ARBA" id="ARBA00022723"/>
    </source>
</evidence>
<reference evidence="14 15" key="1">
    <citation type="journal article" date="2013" name="Curr. Biol.">
        <title>Shared signatures of parasitism and phylogenomics unite Cryptomycota and microsporidia.</title>
        <authorList>
            <person name="James T.Y."/>
            <person name="Pelin A."/>
            <person name="Bonen L."/>
            <person name="Ahrendt S."/>
            <person name="Sain D."/>
            <person name="Corradi N."/>
            <person name="Stajich J.E."/>
        </authorList>
    </citation>
    <scope>NUCLEOTIDE SEQUENCE [LARGE SCALE GENOMIC DNA]</scope>
    <source>
        <strain evidence="14 15">CSF55</strain>
    </source>
</reference>
<sequence length="625" mass="71449">MAIPFLYDPEDVIESEVDPLLSVDDVDVEADAAGREEDILETINNDQVEEESVFVDMNEISQQEMVEDMENEEEVREEMYKVLVEEIKSKGVHSFLEYHKKEKTDIRMLISLFGLELGEIMNEDDEFLWIVFQQYMLPKHQKRKKLSHVNSISDVVRLLSDKKNILVLTGAGISVSCGIPDFRSENGIYKRLKDEYDLPEPEVMFDIDYFKYDPRPFYSFAKELYPGNYTPSITHYFIRLLELQSKLLRNYTQNIDTLEQVAGIERVIQCHGSFASATCLNCSQKFSSEDIRAEVFNGVVPKCSTCEQGVIKPDIVFFGEKLPSTFDDALNSDKIQVDLVIVIGSSLKVQPVASILEYIPPNVPQVYINRETCRHHEFDVELLGNCDEIIVNLCQMAGWDSYLEKISEFSCSYISNTIEFFRPHRYLFASARVPIKIRDIWLENALESNTANHSQALLEYDSSEDEDFQAASDNESSIDSTCETGTQDTVDSENSDSDLNQGLEDQEMENENTNSENAEIDVEINNSNELNNINELNNTNESNNANENNTNEEIENTFNLDGQEMKIAEDELENDELLFSTKGFMGALDDENDADFENMEGSNLITSEEQLKALEEEIRMLTEDD</sequence>
<comment type="similarity">
    <text evidence="3">Belongs to the sirtuin family. Class I subfamily.</text>
</comment>
<dbReference type="SUPFAM" id="SSF52467">
    <property type="entry name" value="DHS-like NAD/FAD-binding domain"/>
    <property type="match status" value="1"/>
</dbReference>
<dbReference type="GO" id="GO:0005634">
    <property type="term" value="C:nucleus"/>
    <property type="evidence" value="ECO:0007669"/>
    <property type="project" value="UniProtKB-SubCell"/>
</dbReference>
<feature type="binding site" evidence="10">
    <location>
        <position position="306"/>
    </location>
    <ligand>
        <name>Zn(2+)</name>
        <dbReference type="ChEBI" id="CHEBI:29105"/>
    </ligand>
</feature>
<evidence type="ECO:0000313" key="15">
    <source>
        <dbReference type="Proteomes" id="UP000030755"/>
    </source>
</evidence>
<dbReference type="InterPro" id="IPR029035">
    <property type="entry name" value="DHS-like_NAD/FAD-binding_dom"/>
</dbReference>
<feature type="binding site" evidence="10">
    <location>
        <position position="303"/>
    </location>
    <ligand>
        <name>Zn(2+)</name>
        <dbReference type="ChEBI" id="CHEBI:29105"/>
    </ligand>
</feature>
<dbReference type="GO" id="GO:0046872">
    <property type="term" value="F:metal ion binding"/>
    <property type="evidence" value="ECO:0007669"/>
    <property type="project" value="UniProtKB-KW"/>
</dbReference>
<dbReference type="STRING" id="988480.A0A075AU49"/>
<protein>
    <recommendedName>
        <fullName evidence="4">protein acetyllysine N-acetyltransferase</fullName>
        <ecNumber evidence="4">2.3.1.286</ecNumber>
    </recommendedName>
</protein>
<organism evidence="14 15">
    <name type="scientific">Rozella allomycis (strain CSF55)</name>
    <dbReference type="NCBI Taxonomy" id="988480"/>
    <lineage>
        <taxon>Eukaryota</taxon>
        <taxon>Fungi</taxon>
        <taxon>Fungi incertae sedis</taxon>
        <taxon>Cryptomycota</taxon>
        <taxon>Cryptomycota incertae sedis</taxon>
        <taxon>Rozella</taxon>
    </lineage>
</organism>
<dbReference type="OrthoDB" id="420264at2759"/>
<dbReference type="InterPro" id="IPR050134">
    <property type="entry name" value="NAD-dep_sirtuin_deacylases"/>
</dbReference>
<feature type="active site" description="Proton acceptor" evidence="10">
    <location>
        <position position="271"/>
    </location>
</feature>
<dbReference type="PANTHER" id="PTHR11085">
    <property type="entry name" value="NAD-DEPENDENT PROTEIN DEACYLASE SIRTUIN-5, MITOCHONDRIAL-RELATED"/>
    <property type="match status" value="1"/>
</dbReference>
<dbReference type="PROSITE" id="PS50305">
    <property type="entry name" value="SIRTUIN"/>
    <property type="match status" value="1"/>
</dbReference>
<dbReference type="Gene3D" id="3.40.50.1220">
    <property type="entry name" value="TPP-binding domain"/>
    <property type="match status" value="1"/>
</dbReference>
<dbReference type="InterPro" id="IPR003000">
    <property type="entry name" value="Sirtuin"/>
</dbReference>
<dbReference type="Pfam" id="PF02146">
    <property type="entry name" value="SIR2"/>
    <property type="match status" value="1"/>
</dbReference>
<evidence type="ECO:0000259" key="13">
    <source>
        <dbReference type="PROSITE" id="PS50305"/>
    </source>
</evidence>
<proteinExistence type="inferred from homology"/>
<feature type="coiled-coil region" evidence="11">
    <location>
        <begin position="503"/>
        <end position="553"/>
    </location>
</feature>
<evidence type="ECO:0000256" key="3">
    <source>
        <dbReference type="ARBA" id="ARBA00006924"/>
    </source>
</evidence>
<dbReference type="EC" id="2.3.1.286" evidence="4"/>
<dbReference type="HOGENOM" id="CLU_016587_1_0_1"/>
<evidence type="ECO:0000256" key="2">
    <source>
        <dbReference type="ARBA" id="ARBA00004123"/>
    </source>
</evidence>
<evidence type="ECO:0000256" key="10">
    <source>
        <dbReference type="PROSITE-ProRule" id="PRU00236"/>
    </source>
</evidence>
<evidence type="ECO:0000256" key="9">
    <source>
        <dbReference type="ARBA" id="ARBA00023242"/>
    </source>
</evidence>